<keyword evidence="4" id="KW-1185">Reference proteome</keyword>
<protein>
    <recommendedName>
        <fullName evidence="5">META domain-containing protein</fullName>
    </recommendedName>
</protein>
<feature type="region of interest" description="Disordered" evidence="1">
    <location>
        <begin position="37"/>
        <end position="57"/>
    </location>
</feature>
<proteinExistence type="predicted"/>
<accession>A0A399J9I3</accession>
<gene>
    <name evidence="3" type="ORF">DWB68_11235</name>
</gene>
<name>A0A399J9I3_9MICC</name>
<evidence type="ECO:0000313" key="3">
    <source>
        <dbReference type="EMBL" id="RII41730.1"/>
    </source>
</evidence>
<sequence length="185" mass="18239">MTPVRRAALLAAPLAVAAVALSACNPVHVNEIVSPTPSGSALATPYTPHESEATSESAAPVDASTFFSSTSVAKYSVASVTVDGATVEPGVFKAVSIFGNAEDGSATLTTIGLCDGSVYALSGKGATVTSTAGEAWSTAKCGDAEGEAVASKVHSILEGKLTASAEGDEITLKGAKGSLVLTAAH</sequence>
<reference evidence="3 4" key="1">
    <citation type="submission" date="2018-07" db="EMBL/GenBank/DDBJ databases">
        <title>Arthrobacter sp. nov., isolated from raw cow's milk with high bacterial count.</title>
        <authorList>
            <person name="Hahne J."/>
            <person name="Isele D."/>
            <person name="Lipski A."/>
        </authorList>
    </citation>
    <scope>NUCLEOTIDE SEQUENCE [LARGE SCALE GENOMIC DNA]</scope>
    <source>
        <strain evidence="3 4">JZ R-35</strain>
    </source>
</reference>
<feature type="chain" id="PRO_5038949792" description="META domain-containing protein" evidence="2">
    <location>
        <begin position="23"/>
        <end position="185"/>
    </location>
</feature>
<feature type="signal peptide" evidence="2">
    <location>
        <begin position="1"/>
        <end position="22"/>
    </location>
</feature>
<evidence type="ECO:0000313" key="4">
    <source>
        <dbReference type="Proteomes" id="UP000265419"/>
    </source>
</evidence>
<comment type="caution">
    <text evidence="3">The sequence shown here is derived from an EMBL/GenBank/DDBJ whole genome shotgun (WGS) entry which is preliminary data.</text>
</comment>
<keyword evidence="2" id="KW-0732">Signal</keyword>
<dbReference type="AlphaFoldDB" id="A0A399J9I3"/>
<evidence type="ECO:0008006" key="5">
    <source>
        <dbReference type="Google" id="ProtNLM"/>
    </source>
</evidence>
<evidence type="ECO:0000256" key="2">
    <source>
        <dbReference type="SAM" id="SignalP"/>
    </source>
</evidence>
<dbReference type="EMBL" id="QQXK01000022">
    <property type="protein sequence ID" value="RII41730.1"/>
    <property type="molecule type" value="Genomic_DNA"/>
</dbReference>
<organism evidence="3 4">
    <name type="scientific">Galactobacter valiniphilus</name>
    <dbReference type="NCBI Taxonomy" id="2676122"/>
    <lineage>
        <taxon>Bacteria</taxon>
        <taxon>Bacillati</taxon>
        <taxon>Actinomycetota</taxon>
        <taxon>Actinomycetes</taxon>
        <taxon>Micrococcales</taxon>
        <taxon>Micrococcaceae</taxon>
        <taxon>Galactobacter</taxon>
    </lineage>
</organism>
<dbReference type="Proteomes" id="UP000265419">
    <property type="component" value="Unassembled WGS sequence"/>
</dbReference>
<evidence type="ECO:0000256" key="1">
    <source>
        <dbReference type="SAM" id="MobiDB-lite"/>
    </source>
</evidence>
<dbReference type="PROSITE" id="PS51257">
    <property type="entry name" value="PROKAR_LIPOPROTEIN"/>
    <property type="match status" value="1"/>
</dbReference>